<dbReference type="OrthoDB" id="127805at2"/>
<evidence type="ECO:0008006" key="3">
    <source>
        <dbReference type="Google" id="ProtNLM"/>
    </source>
</evidence>
<sequence length="319" mass="36727">MRYLHILNGDAMLATFQESGIPGEVVICREMLCEGRVTDAPNVLTFFEERSVHVQQVYGIDQQIYQTRVVEEFLKLHNAKDSDEIVLWFEFDLFCQINLLFCLHYLQQLPTNFSKISIVSVGDEPNTQNFKGLGSASAQQLQTLFEQRKEVKDDDIMLATRAWQAYCGNNPFAIEALVTETSPALPFLGTALAAHLQRLPNTFNGLNIIHQFFLHRLALGQARWYDLYQLFWNELRILGFGDFQLDIYSQRMRHAGVMESKDQMLAITSLGKEVLSGEENYLHYADFQQIWLGGIHLHKTPFRYHNDTNEVVTIDQVAQ</sequence>
<keyword evidence="2" id="KW-1185">Reference proteome</keyword>
<evidence type="ECO:0000313" key="2">
    <source>
        <dbReference type="Proteomes" id="UP000249547"/>
    </source>
</evidence>
<dbReference type="AlphaFoldDB" id="A0A327QKV7"/>
<gene>
    <name evidence="1" type="ORF">LX64_03195</name>
</gene>
<reference evidence="1 2" key="1">
    <citation type="submission" date="2018-06" db="EMBL/GenBank/DDBJ databases">
        <title>Genomic Encyclopedia of Archaeal and Bacterial Type Strains, Phase II (KMG-II): from individual species to whole genera.</title>
        <authorList>
            <person name="Goeker M."/>
        </authorList>
    </citation>
    <scope>NUCLEOTIDE SEQUENCE [LARGE SCALE GENOMIC DNA]</scope>
    <source>
        <strain evidence="1 2">DSM 23857</strain>
    </source>
</reference>
<accession>A0A327QKV7</accession>
<name>A0A327QKV7_9BACT</name>
<protein>
    <recommendedName>
        <fullName evidence="3">DUF1835 domain-containing protein</fullName>
    </recommendedName>
</protein>
<evidence type="ECO:0000313" key="1">
    <source>
        <dbReference type="EMBL" id="RAJ04312.1"/>
    </source>
</evidence>
<organism evidence="1 2">
    <name type="scientific">Chitinophaga skermanii</name>
    <dbReference type="NCBI Taxonomy" id="331697"/>
    <lineage>
        <taxon>Bacteria</taxon>
        <taxon>Pseudomonadati</taxon>
        <taxon>Bacteroidota</taxon>
        <taxon>Chitinophagia</taxon>
        <taxon>Chitinophagales</taxon>
        <taxon>Chitinophagaceae</taxon>
        <taxon>Chitinophaga</taxon>
    </lineage>
</organism>
<dbReference type="EMBL" id="QLLL01000005">
    <property type="protein sequence ID" value="RAJ04312.1"/>
    <property type="molecule type" value="Genomic_DNA"/>
</dbReference>
<dbReference type="RefSeq" id="WP_148707340.1">
    <property type="nucleotide sequence ID" value="NZ_QLLL01000005.1"/>
</dbReference>
<dbReference type="Proteomes" id="UP000249547">
    <property type="component" value="Unassembled WGS sequence"/>
</dbReference>
<proteinExistence type="predicted"/>
<comment type="caution">
    <text evidence="1">The sequence shown here is derived from an EMBL/GenBank/DDBJ whole genome shotgun (WGS) entry which is preliminary data.</text>
</comment>